<dbReference type="EMBL" id="CP138858">
    <property type="protein sequence ID" value="WPJ97510.1"/>
    <property type="molecule type" value="Genomic_DNA"/>
</dbReference>
<evidence type="ECO:0000313" key="2">
    <source>
        <dbReference type="Proteomes" id="UP001324993"/>
    </source>
</evidence>
<accession>A0ABZ0RRA6</accession>
<reference evidence="1 2" key="1">
    <citation type="submission" date="2023-11" db="EMBL/GenBank/DDBJ databases">
        <title>Coraliomargarita sp. nov., isolated from marine algae.</title>
        <authorList>
            <person name="Lee J.K."/>
            <person name="Baek J.H."/>
            <person name="Kim J.M."/>
            <person name="Choi D.G."/>
            <person name="Jeon C.O."/>
        </authorList>
    </citation>
    <scope>NUCLEOTIDE SEQUENCE [LARGE SCALE GENOMIC DNA]</scope>
    <source>
        <strain evidence="1 2">J2-16</strain>
    </source>
</reference>
<protein>
    <recommendedName>
        <fullName evidence="3">DUF11 domain-containing protein</fullName>
    </recommendedName>
</protein>
<evidence type="ECO:0000313" key="1">
    <source>
        <dbReference type="EMBL" id="WPJ97510.1"/>
    </source>
</evidence>
<evidence type="ECO:0008006" key="3">
    <source>
        <dbReference type="Google" id="ProtNLM"/>
    </source>
</evidence>
<proteinExistence type="predicted"/>
<name>A0ABZ0RRA6_9BACT</name>
<keyword evidence="2" id="KW-1185">Reference proteome</keyword>
<dbReference type="Proteomes" id="UP001324993">
    <property type="component" value="Chromosome"/>
</dbReference>
<gene>
    <name evidence="1" type="ORF">SH580_07280</name>
</gene>
<organism evidence="1 2">
    <name type="scientific">Coraliomargarita algicola</name>
    <dbReference type="NCBI Taxonomy" id="3092156"/>
    <lineage>
        <taxon>Bacteria</taxon>
        <taxon>Pseudomonadati</taxon>
        <taxon>Verrucomicrobiota</taxon>
        <taxon>Opitutia</taxon>
        <taxon>Puniceicoccales</taxon>
        <taxon>Coraliomargaritaceae</taxon>
        <taxon>Coraliomargarita</taxon>
    </lineage>
</organism>
<sequence length="132" mass="13987">MIAIIASIFFGLALVVLPSANAVVNFKVIGTRTEASGTAFTVGEQVTVNLTTINGLGAPPENTFINDVYTDFSGSPNIDLVSENYANSYSASVTSLHSDHGSRARVCHSSFSHVRLSGRSCFPAPQPQKKQP</sequence>